<dbReference type="OrthoDB" id="2847449at2759"/>
<gene>
    <name evidence="2" type="ORF">VP01_2264g3</name>
</gene>
<keyword evidence="3" id="KW-1185">Reference proteome</keyword>
<evidence type="ECO:0000313" key="3">
    <source>
        <dbReference type="Proteomes" id="UP000037035"/>
    </source>
</evidence>
<name>A0A0L6V8G8_9BASI</name>
<dbReference type="EMBL" id="LAVV01007130">
    <property type="protein sequence ID" value="KNZ57004.1"/>
    <property type="molecule type" value="Genomic_DNA"/>
</dbReference>
<dbReference type="Proteomes" id="UP000037035">
    <property type="component" value="Unassembled WGS sequence"/>
</dbReference>
<feature type="region of interest" description="Disordered" evidence="1">
    <location>
        <begin position="1"/>
        <end position="29"/>
    </location>
</feature>
<dbReference type="VEuPathDB" id="FungiDB:VP01_2264g3"/>
<dbReference type="AlphaFoldDB" id="A0A0L6V8G8"/>
<sequence>MSFVPFSNSIKSEPFNDQNSRPQATSSSKDNWHSLLQMDAVNPTIMKTTIEVIPVLTEEKFSSWRTCITVLFKLGGLKDQVLNGKPAIEDNNKTILCAIILAKLSETMHNNVITSANKDNVQELWKAINKQFVSSEPSNQAKVYNQFSNIKFNISNIKKFITEVQSLLVKMEDTITHSRNGEDIQTETLLDQLELNIKKIKVSGQA</sequence>
<comment type="caution">
    <text evidence="2">The sequence shown here is derived from an EMBL/GenBank/DDBJ whole genome shotgun (WGS) entry which is preliminary data.</text>
</comment>
<evidence type="ECO:0000256" key="1">
    <source>
        <dbReference type="SAM" id="MobiDB-lite"/>
    </source>
</evidence>
<evidence type="ECO:0000313" key="2">
    <source>
        <dbReference type="EMBL" id="KNZ57004.1"/>
    </source>
</evidence>
<proteinExistence type="predicted"/>
<accession>A0A0L6V8G8</accession>
<protein>
    <submittedName>
        <fullName evidence="2">Uncharacterized protein</fullName>
    </submittedName>
</protein>
<organism evidence="2 3">
    <name type="scientific">Puccinia sorghi</name>
    <dbReference type="NCBI Taxonomy" id="27349"/>
    <lineage>
        <taxon>Eukaryota</taxon>
        <taxon>Fungi</taxon>
        <taxon>Dikarya</taxon>
        <taxon>Basidiomycota</taxon>
        <taxon>Pucciniomycotina</taxon>
        <taxon>Pucciniomycetes</taxon>
        <taxon>Pucciniales</taxon>
        <taxon>Pucciniaceae</taxon>
        <taxon>Puccinia</taxon>
    </lineage>
</organism>
<reference evidence="2 3" key="1">
    <citation type="submission" date="2015-08" db="EMBL/GenBank/DDBJ databases">
        <title>Next Generation Sequencing and Analysis of the Genome of Puccinia sorghi L Schw, the Causal Agent of Maize Common Rust.</title>
        <authorList>
            <person name="Rochi L."/>
            <person name="Burguener G."/>
            <person name="Darino M."/>
            <person name="Turjanski A."/>
            <person name="Kreff E."/>
            <person name="Dieguez M.J."/>
            <person name="Sacco F."/>
        </authorList>
    </citation>
    <scope>NUCLEOTIDE SEQUENCE [LARGE SCALE GENOMIC DNA]</scope>
    <source>
        <strain evidence="2 3">RO10H11247</strain>
    </source>
</reference>